<sequence length="150" mass="16754">MERLKRQPSFINLTARPKRYKGKEVFLGGTVAAFKKSGKKTYLEIIELPLDDSGKPAVDLPSEGRFIAEVSQEIDPTLFSVGTVVTLTGIVEGAAQGIIPEEGSLFPLIRTKRISPWKEPMTYGKNSTNWYDQPEGNLHAWGWGPGAYWW</sequence>
<protein>
    <submittedName>
        <fullName evidence="2">Outer membrane lipoprotein</fullName>
    </submittedName>
    <submittedName>
        <fullName evidence="1">Starvation-inducible protein</fullName>
    </submittedName>
</protein>
<reference evidence="1 3" key="1">
    <citation type="submission" date="2014-08" db="EMBL/GenBank/DDBJ databases">
        <title>Methylacidiphilum kamchatkense strain Kam1 draft genome sequence.</title>
        <authorList>
            <person name="Birkeland N.-K."/>
            <person name="Erikstad H.A."/>
        </authorList>
    </citation>
    <scope>NUCLEOTIDE SEQUENCE [LARGE SCALE GENOMIC DNA]</scope>
    <source>
        <strain evidence="1 3">Kam1</strain>
    </source>
</reference>
<dbReference type="Proteomes" id="UP000031594">
    <property type="component" value="Unassembled WGS sequence"/>
</dbReference>
<dbReference type="PANTHER" id="PTHR37530:SF1">
    <property type="entry name" value="OUTER MEMBRANE PROTEIN SLP"/>
    <property type="match status" value="1"/>
</dbReference>
<keyword evidence="3" id="KW-1185">Reference proteome</keyword>
<reference evidence="2" key="2">
    <citation type="journal article" date="2019" name="BMC Genomics">
        <title>Complete genome sequence analysis of the thermoacidophilic verrucomicrobial methanotroph 'Candidatus Methylacidiphilum kamchatkense' strain Kam1 and comparison with its closest relatives.</title>
        <authorList>
            <person name="Kruse T."/>
            <person name="Ratnadevi C.M."/>
            <person name="Erikstad H.A."/>
            <person name="Birkeland N.K."/>
        </authorList>
    </citation>
    <scope>NUCLEOTIDE SEQUENCE</scope>
    <source>
        <strain evidence="2">Kam1</strain>
    </source>
</reference>
<dbReference type="PANTHER" id="PTHR37530">
    <property type="entry name" value="OUTER MEMBRANE PROTEIN SLP"/>
    <property type="match status" value="1"/>
</dbReference>
<dbReference type="GO" id="GO:0019867">
    <property type="term" value="C:outer membrane"/>
    <property type="evidence" value="ECO:0007669"/>
    <property type="project" value="InterPro"/>
</dbReference>
<dbReference type="OrthoDB" id="194402at2"/>
<evidence type="ECO:0000313" key="4">
    <source>
        <dbReference type="Proteomes" id="UP000315925"/>
    </source>
</evidence>
<evidence type="ECO:0000313" key="1">
    <source>
        <dbReference type="EMBL" id="KIE58797.1"/>
    </source>
</evidence>
<name>A0A0C1RLA2_9BACT</name>
<dbReference type="KEGG" id="mkc:kam1_545"/>
<dbReference type="STRING" id="1202785.A946_05125"/>
<dbReference type="AlphaFoldDB" id="A0A0C1RLA2"/>
<proteinExistence type="predicted"/>
<dbReference type="EMBL" id="CP037899">
    <property type="protein sequence ID" value="QDQ41794.1"/>
    <property type="molecule type" value="Genomic_DNA"/>
</dbReference>
<dbReference type="Pfam" id="PF03843">
    <property type="entry name" value="Slp"/>
    <property type="match status" value="1"/>
</dbReference>
<accession>A0A0C1RLA2</accession>
<dbReference type="EMBL" id="JQNX01000003">
    <property type="protein sequence ID" value="KIE58797.1"/>
    <property type="molecule type" value="Genomic_DNA"/>
</dbReference>
<reference evidence="4" key="3">
    <citation type="submission" date="2019-03" db="EMBL/GenBank/DDBJ databases">
        <title>Complete genome of Methylacidiphilum kamchatkense Kam1.</title>
        <authorList>
            <person name="Kruse T."/>
            <person name="Murarilal Ratnadevi C."/>
            <person name="Erikstad H.-A."/>
            <person name="Birkeland N.-K."/>
        </authorList>
    </citation>
    <scope>NUCLEOTIDE SEQUENCE [LARGE SCALE GENOMIC DNA]</scope>
    <source>
        <strain evidence="4">kam1</strain>
    </source>
</reference>
<evidence type="ECO:0000313" key="2">
    <source>
        <dbReference type="EMBL" id="QDQ41794.1"/>
    </source>
</evidence>
<organism evidence="2 4">
    <name type="scientific">Methylacidiphilum kamchatkense Kam1</name>
    <dbReference type="NCBI Taxonomy" id="1202785"/>
    <lineage>
        <taxon>Bacteria</taxon>
        <taxon>Pseudomonadati</taxon>
        <taxon>Verrucomicrobiota</taxon>
        <taxon>Methylacidiphilae</taxon>
        <taxon>Methylacidiphilales</taxon>
        <taxon>Methylacidiphilaceae</taxon>
        <taxon>Methylacidiphilum (ex Ratnadevi et al. 2023)</taxon>
    </lineage>
</organism>
<gene>
    <name evidence="1" type="ORF">A946_05125</name>
    <name evidence="2" type="ORF">kam1_545</name>
</gene>
<keyword evidence="2" id="KW-0449">Lipoprotein</keyword>
<dbReference type="InterPro" id="IPR004658">
    <property type="entry name" value="OMP_Slp"/>
</dbReference>
<dbReference type="Proteomes" id="UP000315925">
    <property type="component" value="Chromosome"/>
</dbReference>
<evidence type="ECO:0000313" key="3">
    <source>
        <dbReference type="Proteomes" id="UP000031594"/>
    </source>
</evidence>